<comment type="caution">
    <text evidence="1">The sequence shown here is derived from an EMBL/GenBank/DDBJ whole genome shotgun (WGS) entry which is preliminary data.</text>
</comment>
<protein>
    <recommendedName>
        <fullName evidence="3">Glycosaminoglycan attachment protein</fullName>
    </recommendedName>
</protein>
<accession>A0A2A6J0Z2</accession>
<dbReference type="Proteomes" id="UP000220768">
    <property type="component" value="Unassembled WGS sequence"/>
</dbReference>
<proteinExistence type="predicted"/>
<gene>
    <name evidence="1" type="ORF">CO666_33095</name>
</gene>
<organism evidence="1 2">
    <name type="scientific">Rhizobium chutanense</name>
    <dbReference type="NCBI Taxonomy" id="2035448"/>
    <lineage>
        <taxon>Bacteria</taxon>
        <taxon>Pseudomonadati</taxon>
        <taxon>Pseudomonadota</taxon>
        <taxon>Alphaproteobacteria</taxon>
        <taxon>Hyphomicrobiales</taxon>
        <taxon>Rhizobiaceae</taxon>
        <taxon>Rhizobium/Agrobacterium group</taxon>
        <taxon>Rhizobium</taxon>
    </lineage>
</organism>
<keyword evidence="2" id="KW-1185">Reference proteome</keyword>
<evidence type="ECO:0000313" key="1">
    <source>
        <dbReference type="EMBL" id="PDS99987.1"/>
    </source>
</evidence>
<reference evidence="1 2" key="1">
    <citation type="submission" date="2017-09" db="EMBL/GenBank/DDBJ databases">
        <title>Comparative genomics of rhizobia isolated from Phaseolus vulgaris in China.</title>
        <authorList>
            <person name="Tong W."/>
        </authorList>
    </citation>
    <scope>NUCLEOTIDE SEQUENCE [LARGE SCALE GENOMIC DNA]</scope>
    <source>
        <strain evidence="1 2">C5</strain>
    </source>
</reference>
<evidence type="ECO:0008006" key="3">
    <source>
        <dbReference type="Google" id="ProtNLM"/>
    </source>
</evidence>
<dbReference type="EMBL" id="NWSV01000061">
    <property type="protein sequence ID" value="PDS99987.1"/>
    <property type="molecule type" value="Genomic_DNA"/>
</dbReference>
<dbReference type="AlphaFoldDB" id="A0A2A6J0Z2"/>
<name>A0A2A6J0Z2_9HYPH</name>
<evidence type="ECO:0000313" key="2">
    <source>
        <dbReference type="Proteomes" id="UP000220768"/>
    </source>
</evidence>
<sequence length="458" mass="52443">MKRIPLIRFDAFAAYARKPMIRLLCDELSWFEHGGERVLGVVVRDRSDDDFGGHIFGKDRNARYRWIGSTGFHERRRHAEVDLRREMERHAAMPDEEYYQDDEQGQPVDFFAPLANENKLHPSFKALRDAEAYSAARGIIEPMMRWYQDADGNFIEQFQTAGFDARIWELYLFAAFTEMNFEIFRIHAVPDFCCSNPVGAFTVEAVTVNPSRDATGAIVPPPPTETPEQIQAFIRDYMPIKFAGPLKAKLEKRYWEKPHVGDKPLVFAIQDFSAPGSMVHSRSAFERYIHGYEHDWERRDDGTLVIKPRKIGVHKWRAKEVPSGFFDLPDSEHISAVLFSNSGTISKFNRMGALAGFGSERLRLVRVGTALNHDPNATAPFVFERAVKDPRYKESWAEGIDVWHNPRAVHPLDPNLLPDVAHHWLLPDGNVKSLAPDWHPFGSMTLHSLVEDEAVVPY</sequence>